<evidence type="ECO:0000259" key="2">
    <source>
        <dbReference type="Pfam" id="PF21599"/>
    </source>
</evidence>
<evidence type="ECO:0000313" key="4">
    <source>
        <dbReference type="Proteomes" id="UP000746747"/>
    </source>
</evidence>
<proteinExistence type="predicted"/>
<organism evidence="3 4">
    <name type="scientific">Cercopithifilaria johnstoni</name>
    <dbReference type="NCBI Taxonomy" id="2874296"/>
    <lineage>
        <taxon>Eukaryota</taxon>
        <taxon>Metazoa</taxon>
        <taxon>Ecdysozoa</taxon>
        <taxon>Nematoda</taxon>
        <taxon>Chromadorea</taxon>
        <taxon>Rhabditida</taxon>
        <taxon>Spirurina</taxon>
        <taxon>Spiruromorpha</taxon>
        <taxon>Filarioidea</taxon>
        <taxon>Onchocercidae</taxon>
        <taxon>Cercopithifilaria</taxon>
    </lineage>
</organism>
<comment type="caution">
    <text evidence="3">The sequence shown here is derived from an EMBL/GenBank/DDBJ whole genome shotgun (WGS) entry which is preliminary data.</text>
</comment>
<dbReference type="Pfam" id="PF21599">
    <property type="entry name" value="ZSWIM3_N"/>
    <property type="match status" value="1"/>
</dbReference>
<dbReference type="InterPro" id="IPR052579">
    <property type="entry name" value="Zinc_finger_SWIM"/>
</dbReference>
<reference evidence="3" key="1">
    <citation type="submission" date="2021-09" db="EMBL/GenBank/DDBJ databases">
        <authorList>
            <consortium name="Pathogen Informatics"/>
        </authorList>
    </citation>
    <scope>NUCLEOTIDE SEQUENCE</scope>
</reference>
<evidence type="ECO:0000256" key="1">
    <source>
        <dbReference type="SAM" id="MobiDB-lite"/>
    </source>
</evidence>
<accession>A0A8J2LZM6</accession>
<evidence type="ECO:0000313" key="3">
    <source>
        <dbReference type="EMBL" id="CAG9530466.1"/>
    </source>
</evidence>
<gene>
    <name evidence="3" type="ORF">CJOHNSTONI_LOCUS958</name>
</gene>
<dbReference type="Proteomes" id="UP000746747">
    <property type="component" value="Unassembled WGS sequence"/>
</dbReference>
<dbReference type="PANTHER" id="PTHR31569:SF4">
    <property type="entry name" value="SWIM-TYPE DOMAIN-CONTAINING PROTEIN"/>
    <property type="match status" value="1"/>
</dbReference>
<dbReference type="AlphaFoldDB" id="A0A8J2LZM6"/>
<dbReference type="OrthoDB" id="5915810at2759"/>
<keyword evidence="4" id="KW-1185">Reference proteome</keyword>
<dbReference type="EMBL" id="CAKAEH010000275">
    <property type="protein sequence ID" value="CAG9530466.1"/>
    <property type="molecule type" value="Genomic_DNA"/>
</dbReference>
<feature type="domain" description="ZSWIM3 N-terminal" evidence="2">
    <location>
        <begin position="250"/>
        <end position="352"/>
    </location>
</feature>
<feature type="compositionally biased region" description="Basic and acidic residues" evidence="1">
    <location>
        <begin position="186"/>
        <end position="202"/>
    </location>
</feature>
<protein>
    <recommendedName>
        <fullName evidence="2">ZSWIM3 N-terminal domain-containing protein</fullName>
    </recommendedName>
</protein>
<sequence length="611" mass="70254">MASSKFTDEIKEQLPATTPHYEEKYENANIEHTVIMQEEVNNESNSSMQTESSTVVAEWQRIIEEMRKVENRDGNAVEATSKRALMKQAENEVQTSADKSNNTYEINEEFGIITVENGSARNKRKPKFINHIIYDNINQSASETEYAVQEYFDESEEEPIDLSNRNGQSEILNKQPDEVILSEQHYEERTGKPNNEKVDRPENALSSAKRKRNELELSKLNQKYGNRTFSTFTPSEQQELQHKASNVYEGATFRSFAEFEECLEAYKIVWNYPYRRASSEYLRDSEGRVIDRFKYKYVVFHCAHYGHPRKRGGGKRPNQSYLPLGCEARFRLNADTTNGCLRISSFHEEHQNHGNTEEDYLRVINKKRRNLTEETMPRYDNNDETMLAVNDKNAPEVAENKFTPVASPPGNSIFQISSQENSAFVPVIHPVEMTDQGINQMLQQSIPLEDSILQLLIFTIQLSNRLQRIEYLIMNAYIINSVRYLSLELYLPFVCGICGADYCLSEWSDTQLRNVMALLLQPPEILLQGLLPSDISINEVRQLRPPSIQRAITAIREEKLKKCDKILTPFIRPIFDAATLTDFSVAVGESKKLADDVIIMITTLSIHVIKI</sequence>
<dbReference type="PANTHER" id="PTHR31569">
    <property type="entry name" value="SWIM-TYPE DOMAIN-CONTAINING PROTEIN"/>
    <property type="match status" value="1"/>
</dbReference>
<name>A0A8J2LZM6_9BILA</name>
<feature type="region of interest" description="Disordered" evidence="1">
    <location>
        <begin position="186"/>
        <end position="210"/>
    </location>
</feature>
<dbReference type="InterPro" id="IPR048325">
    <property type="entry name" value="ZSWIM3_N"/>
</dbReference>